<evidence type="ECO:0000256" key="3">
    <source>
        <dbReference type="ARBA" id="ARBA00001954"/>
    </source>
</evidence>
<dbReference type="Pfam" id="PF00149">
    <property type="entry name" value="Metallophos"/>
    <property type="match status" value="1"/>
</dbReference>
<comment type="cofactor">
    <cofactor evidence="1">
        <name>Mn(2+)</name>
        <dbReference type="ChEBI" id="CHEBI:29035"/>
    </cofactor>
</comment>
<keyword evidence="10" id="KW-0408">Iron</keyword>
<comment type="cofactor">
    <cofactor evidence="3">
        <name>Fe(2+)</name>
        <dbReference type="ChEBI" id="CHEBI:29033"/>
    </cofactor>
</comment>
<dbReference type="OrthoDB" id="407609at2759"/>
<organism evidence="15 16">
    <name type="scientific">Ascodesmis nigricans</name>
    <dbReference type="NCBI Taxonomy" id="341454"/>
    <lineage>
        <taxon>Eukaryota</taxon>
        <taxon>Fungi</taxon>
        <taxon>Dikarya</taxon>
        <taxon>Ascomycota</taxon>
        <taxon>Pezizomycotina</taxon>
        <taxon>Pezizomycetes</taxon>
        <taxon>Pezizales</taxon>
        <taxon>Ascodesmidaceae</taxon>
        <taxon>Ascodesmis</taxon>
    </lineage>
</organism>
<keyword evidence="8" id="KW-0378">Hydrolase</keyword>
<protein>
    <recommendedName>
        <fullName evidence="14">Lariat debranching enzyme C-terminal domain-containing protein</fullName>
    </recommendedName>
</protein>
<dbReference type="STRING" id="341454.A0A4S2N2N6"/>
<evidence type="ECO:0000256" key="5">
    <source>
        <dbReference type="ARBA" id="ARBA00006045"/>
    </source>
</evidence>
<reference evidence="15 16" key="1">
    <citation type="submission" date="2019-04" db="EMBL/GenBank/DDBJ databases">
        <title>Comparative genomics and transcriptomics to analyze fruiting body development in filamentous ascomycetes.</title>
        <authorList>
            <consortium name="DOE Joint Genome Institute"/>
            <person name="Lutkenhaus R."/>
            <person name="Traeger S."/>
            <person name="Breuer J."/>
            <person name="Kuo A."/>
            <person name="Lipzen A."/>
            <person name="Pangilinan J."/>
            <person name="Dilworth D."/>
            <person name="Sandor L."/>
            <person name="Poggeler S."/>
            <person name="Barry K."/>
            <person name="Grigoriev I.V."/>
            <person name="Nowrousian M."/>
        </authorList>
    </citation>
    <scope>NUCLEOTIDE SEQUENCE [LARGE SCALE GENOMIC DNA]</scope>
    <source>
        <strain evidence="15 16">CBS 389.68</strain>
    </source>
</reference>
<dbReference type="CDD" id="cd00844">
    <property type="entry name" value="MPP_Dbr1_N"/>
    <property type="match status" value="1"/>
</dbReference>
<dbReference type="EMBL" id="ML220114">
    <property type="protein sequence ID" value="TGZ83323.1"/>
    <property type="molecule type" value="Genomic_DNA"/>
</dbReference>
<feature type="region of interest" description="Disordered" evidence="13">
    <location>
        <begin position="312"/>
        <end position="414"/>
    </location>
</feature>
<evidence type="ECO:0000313" key="16">
    <source>
        <dbReference type="Proteomes" id="UP000298138"/>
    </source>
</evidence>
<evidence type="ECO:0000256" key="12">
    <source>
        <dbReference type="ARBA" id="ARBA00023242"/>
    </source>
</evidence>
<keyword evidence="6" id="KW-0507">mRNA processing</keyword>
<evidence type="ECO:0000256" key="1">
    <source>
        <dbReference type="ARBA" id="ARBA00001936"/>
    </source>
</evidence>
<evidence type="ECO:0000256" key="13">
    <source>
        <dbReference type="SAM" id="MobiDB-lite"/>
    </source>
</evidence>
<feature type="compositionally biased region" description="Acidic residues" evidence="13">
    <location>
        <begin position="375"/>
        <end position="384"/>
    </location>
</feature>
<dbReference type="Proteomes" id="UP000298138">
    <property type="component" value="Unassembled WGS sequence"/>
</dbReference>
<feature type="compositionally biased region" description="Gly residues" evidence="13">
    <location>
        <begin position="678"/>
        <end position="697"/>
    </location>
</feature>
<name>A0A4S2N2N6_9PEZI</name>
<evidence type="ECO:0000256" key="2">
    <source>
        <dbReference type="ARBA" id="ARBA00001947"/>
    </source>
</evidence>
<evidence type="ECO:0000256" key="10">
    <source>
        <dbReference type="ARBA" id="ARBA00023004"/>
    </source>
</evidence>
<dbReference type="GO" id="GO:0046872">
    <property type="term" value="F:metal ion binding"/>
    <property type="evidence" value="ECO:0007669"/>
    <property type="project" value="UniProtKB-KW"/>
</dbReference>
<evidence type="ECO:0000256" key="7">
    <source>
        <dbReference type="ARBA" id="ARBA00022723"/>
    </source>
</evidence>
<dbReference type="InterPro" id="IPR029052">
    <property type="entry name" value="Metallo-depent_PP-like"/>
</dbReference>
<keyword evidence="16" id="KW-1185">Reference proteome</keyword>
<dbReference type="PANTHER" id="PTHR12849:SF0">
    <property type="entry name" value="LARIAT DEBRANCHING ENZYME"/>
    <property type="match status" value="1"/>
</dbReference>
<dbReference type="SMART" id="SM01124">
    <property type="entry name" value="DBR1"/>
    <property type="match status" value="1"/>
</dbReference>
<dbReference type="InterPro" id="IPR004843">
    <property type="entry name" value="Calcineurin-like_PHP"/>
</dbReference>
<comment type="cofactor">
    <cofactor evidence="2">
        <name>Zn(2+)</name>
        <dbReference type="ChEBI" id="CHEBI:29105"/>
    </cofactor>
</comment>
<keyword evidence="12" id="KW-0539">Nucleus</keyword>
<evidence type="ECO:0000256" key="8">
    <source>
        <dbReference type="ARBA" id="ARBA00022801"/>
    </source>
</evidence>
<feature type="compositionally biased region" description="Acidic residues" evidence="13">
    <location>
        <begin position="327"/>
        <end position="337"/>
    </location>
</feature>
<keyword evidence="11" id="KW-0464">Manganese</keyword>
<dbReference type="GO" id="GO:0005634">
    <property type="term" value="C:nucleus"/>
    <property type="evidence" value="ECO:0007669"/>
    <property type="project" value="UniProtKB-SubCell"/>
</dbReference>
<dbReference type="InterPro" id="IPR041816">
    <property type="entry name" value="Dbr1_N"/>
</dbReference>
<evidence type="ECO:0000256" key="4">
    <source>
        <dbReference type="ARBA" id="ARBA00004123"/>
    </source>
</evidence>
<dbReference type="GO" id="GO:0000398">
    <property type="term" value="P:mRNA splicing, via spliceosome"/>
    <property type="evidence" value="ECO:0007669"/>
    <property type="project" value="TreeGrafter"/>
</dbReference>
<accession>A0A4S2N2N6</accession>
<comment type="subcellular location">
    <subcellularLocation>
        <location evidence="4">Nucleus</location>
    </subcellularLocation>
</comment>
<proteinExistence type="inferred from homology"/>
<dbReference type="SUPFAM" id="SSF56300">
    <property type="entry name" value="Metallo-dependent phosphatases"/>
    <property type="match status" value="1"/>
</dbReference>
<keyword evidence="7" id="KW-0479">Metal-binding</keyword>
<comment type="similarity">
    <text evidence="5">Belongs to the lariat debranching enzyme family.</text>
</comment>
<feature type="compositionally biased region" description="Acidic residues" evidence="13">
    <location>
        <begin position="351"/>
        <end position="360"/>
    </location>
</feature>
<dbReference type="AlphaFoldDB" id="A0A4S2N2N6"/>
<dbReference type="Gene3D" id="3.60.21.10">
    <property type="match status" value="1"/>
</dbReference>
<evidence type="ECO:0000256" key="11">
    <source>
        <dbReference type="ARBA" id="ARBA00023211"/>
    </source>
</evidence>
<dbReference type="PANTHER" id="PTHR12849">
    <property type="entry name" value="RNA LARIAT DEBRANCHING ENZYME"/>
    <property type="match status" value="1"/>
</dbReference>
<evidence type="ECO:0000313" key="15">
    <source>
        <dbReference type="EMBL" id="TGZ83323.1"/>
    </source>
</evidence>
<dbReference type="InterPro" id="IPR007708">
    <property type="entry name" value="DBR1_C"/>
</dbReference>
<feature type="region of interest" description="Disordered" evidence="13">
    <location>
        <begin position="654"/>
        <end position="703"/>
    </location>
</feature>
<sequence>MYYTEGLRIAVEGCGHGTLNGIYDAVTEAERINNYKVDVLIICGDFQAVRNKVDLEVMSVPPKYRELGDFHEYYSGKRKAPLLTLIIGGNHESSSYFGELFHGGWVAPNMYYLGAASVIKVGNLRVGGLTGIYMAHDYHLPHNEILPYVPRHVKSAYHVRVYDYFKLYQIASPVDVMVSHDWPANIEHYGDTKHLFNEKPWFKSDSEKGQLGSVPAMSLLKKLRPRYWFSGHMHCKFSAVVDHEEKKMRGNTVIPGYGAAKCPPTLPEPNTLPAAAVNNPDEVDLDMLDTAPEAAAEVLKNPDEVVLDVEDNETANPANESTKNPDELDLEVEEDTATENPVNESAKNPDELDLDMDEDTTVAAPATKPFKNPDELDLDFDSELPTESSTAAPGIPSRPFEHPPPTSGTTPISAVSSIPILPIPAGTKERHPGARYTRFLALDKVLPKRDFLQITTVTTTPPPPKKSSESPLSRVTLCYDPEWLAIVRTLNEYPGITESGVAALRTLDQTELQNKIKENLKWVKRNVKDLRIPTDNFVITAPPHNSPNDPSTGNAVFPQIALDVFGEGVGGLTQGPEAGAEQTGEVVAQPPQRETQAMMQLRYAIQKKLRLSPMMYRNPQTQQFCDMLQMENWVDEKDERGFWDRLKRWTPLPGAGAKLASEGGGDQWKRGHGRGGKGRGGAGAGRGGRGGRGGKGGRGGRGK</sequence>
<dbReference type="Pfam" id="PF05011">
    <property type="entry name" value="DBR1"/>
    <property type="match status" value="1"/>
</dbReference>
<evidence type="ECO:0000259" key="14">
    <source>
        <dbReference type="SMART" id="SM01124"/>
    </source>
</evidence>
<gene>
    <name evidence="15" type="ORF">EX30DRAFT_370337</name>
</gene>
<evidence type="ECO:0000256" key="9">
    <source>
        <dbReference type="ARBA" id="ARBA00022833"/>
    </source>
</evidence>
<dbReference type="GO" id="GO:0008419">
    <property type="term" value="F:RNA lariat debranching enzyme activity"/>
    <property type="evidence" value="ECO:0007669"/>
    <property type="project" value="TreeGrafter"/>
</dbReference>
<feature type="domain" description="Lariat debranching enzyme C-terminal" evidence="14">
    <location>
        <begin position="429"/>
        <end position="634"/>
    </location>
</feature>
<evidence type="ECO:0000256" key="6">
    <source>
        <dbReference type="ARBA" id="ARBA00022664"/>
    </source>
</evidence>
<keyword evidence="9" id="KW-0862">Zinc</keyword>
<dbReference type="InParanoid" id="A0A4S2N2N6"/>